<organism evidence="6 7">
    <name type="scientific">Pediococcus claussenii (strain ATCC BAA-344 / DSM 14800 / JCM 18046 / KCTC 3811 / LMG 21948 / P06)</name>
    <dbReference type="NCBI Taxonomy" id="701521"/>
    <lineage>
        <taxon>Bacteria</taxon>
        <taxon>Bacillati</taxon>
        <taxon>Bacillota</taxon>
        <taxon>Bacilli</taxon>
        <taxon>Lactobacillales</taxon>
        <taxon>Lactobacillaceae</taxon>
        <taxon>Pediococcus</taxon>
    </lineage>
</organism>
<dbReference type="EMBL" id="CP003137">
    <property type="protein sequence ID" value="AEV94484.1"/>
    <property type="molecule type" value="Genomic_DNA"/>
</dbReference>
<evidence type="ECO:0000256" key="4">
    <source>
        <dbReference type="ARBA" id="ARBA00022729"/>
    </source>
</evidence>
<name>G8PEV4_PEDCP</name>
<evidence type="ECO:0000313" key="6">
    <source>
        <dbReference type="EMBL" id="AEV94484.1"/>
    </source>
</evidence>
<dbReference type="InterPro" id="IPR006127">
    <property type="entry name" value="ZnuA-like"/>
</dbReference>
<dbReference type="PATRIC" id="fig|701521.8.peg.150"/>
<dbReference type="GO" id="GO:0046872">
    <property type="term" value="F:metal ion binding"/>
    <property type="evidence" value="ECO:0007669"/>
    <property type="project" value="UniProtKB-KW"/>
</dbReference>
<dbReference type="Gene3D" id="3.40.50.1980">
    <property type="entry name" value="Nitrogenase molybdenum iron protein domain"/>
    <property type="match status" value="2"/>
</dbReference>
<dbReference type="SUPFAM" id="SSF53807">
    <property type="entry name" value="Helical backbone' metal receptor"/>
    <property type="match status" value="1"/>
</dbReference>
<keyword evidence="2 5" id="KW-0813">Transport</keyword>
<evidence type="ECO:0000256" key="2">
    <source>
        <dbReference type="ARBA" id="ARBA00022448"/>
    </source>
</evidence>
<sequence length="282" mass="32044">MLISVAIMAGCTNRTTSNKKVEVVSTLNFYGEVASKVGGKYVSVHSVIKNPDVDPHDFEPTAQTAKLVSKANVIVENGVGYDSWINRLSSQEKHVMKINMGNEEHKKEGDNPHLWYRPETMQKLAQKLADDLSKKDPKHSKYYQRNAQKYLDEIKPLDTKYKKLKVKKQELVDVTEPVFDYTLESLGYKVNNVKFALAIENETDPTPAVISKMQNDIRKHKIAFLVNNTQTSSSVIKGLTNLAKEHKVPIVNVTETMPYGKNYQEWMMDQLDQVEKIQEAGK</sequence>
<evidence type="ECO:0000256" key="1">
    <source>
        <dbReference type="ARBA" id="ARBA00004196"/>
    </source>
</evidence>
<dbReference type="HOGENOM" id="CLU_016838_0_0_9"/>
<keyword evidence="4" id="KW-0732">Signal</keyword>
<evidence type="ECO:0000256" key="3">
    <source>
        <dbReference type="ARBA" id="ARBA00022723"/>
    </source>
</evidence>
<comment type="similarity">
    <text evidence="5">Belongs to the bacterial solute-binding protein 9 family.</text>
</comment>
<comment type="subcellular location">
    <subcellularLocation>
        <location evidence="1">Cell envelope</location>
    </subcellularLocation>
</comment>
<dbReference type="eggNOG" id="COG0803">
    <property type="taxonomic scope" value="Bacteria"/>
</dbReference>
<dbReference type="STRING" id="701521.PECL_160"/>
<reference evidence="6 7" key="1">
    <citation type="journal article" date="2012" name="J. Bacteriol.">
        <title>Complete Genome Sequence of the Beer Spoilage Organism Pediococcus claussenii ATCC BAA-344T.</title>
        <authorList>
            <person name="Pittet V."/>
            <person name="Abegunde T."/>
            <person name="Marfleet T."/>
            <person name="Haakensen M."/>
            <person name="Morrow K."/>
            <person name="Jayaprakash T."/>
            <person name="Schroeder K."/>
            <person name="Trost B."/>
            <person name="Byrns S."/>
            <person name="Bergsveinson J."/>
            <person name="Kusalik A."/>
            <person name="Ziola B."/>
        </authorList>
    </citation>
    <scope>NUCLEOTIDE SEQUENCE [LARGE SCALE GENOMIC DNA]</scope>
    <source>
        <strain evidence="6 7">ATCC BAA-344</strain>
    </source>
</reference>
<dbReference type="Pfam" id="PF01297">
    <property type="entry name" value="ZnuA"/>
    <property type="match status" value="1"/>
</dbReference>
<dbReference type="InterPro" id="IPR050492">
    <property type="entry name" value="Bact_metal-bind_prot9"/>
</dbReference>
<dbReference type="KEGG" id="pce:PECL_160"/>
<keyword evidence="7" id="KW-1185">Reference proteome</keyword>
<keyword evidence="3" id="KW-0479">Metal-binding</keyword>
<dbReference type="GO" id="GO:0030313">
    <property type="term" value="C:cell envelope"/>
    <property type="evidence" value="ECO:0007669"/>
    <property type="project" value="UniProtKB-SubCell"/>
</dbReference>
<protein>
    <submittedName>
        <fullName evidence="6">ABC-type cation transporter, periplasmic component</fullName>
    </submittedName>
</protein>
<accession>G8PEV4</accession>
<evidence type="ECO:0000256" key="5">
    <source>
        <dbReference type="RuleBase" id="RU003512"/>
    </source>
</evidence>
<evidence type="ECO:0000313" key="7">
    <source>
        <dbReference type="Proteomes" id="UP000005444"/>
    </source>
</evidence>
<dbReference type="AlphaFoldDB" id="G8PEV4"/>
<dbReference type="PANTHER" id="PTHR42953:SF1">
    <property type="entry name" value="METAL-BINDING PROTEIN HI_0362-RELATED"/>
    <property type="match status" value="1"/>
</dbReference>
<dbReference type="GO" id="GO:0030001">
    <property type="term" value="P:metal ion transport"/>
    <property type="evidence" value="ECO:0007669"/>
    <property type="project" value="InterPro"/>
</dbReference>
<dbReference type="GO" id="GO:0007155">
    <property type="term" value="P:cell adhesion"/>
    <property type="evidence" value="ECO:0007669"/>
    <property type="project" value="InterPro"/>
</dbReference>
<dbReference type="InterPro" id="IPR006128">
    <property type="entry name" value="Lipoprotein_PsaA-like"/>
</dbReference>
<dbReference type="PANTHER" id="PTHR42953">
    <property type="entry name" value="HIGH-AFFINITY ZINC UPTAKE SYSTEM PROTEIN ZNUA-RELATED"/>
    <property type="match status" value="1"/>
</dbReference>
<proteinExistence type="inferred from homology"/>
<gene>
    <name evidence="6" type="ordered locus">PECL_160</name>
</gene>
<dbReference type="PRINTS" id="PR00690">
    <property type="entry name" value="ADHESNFAMILY"/>
</dbReference>
<dbReference type="Proteomes" id="UP000005444">
    <property type="component" value="Chromosome"/>
</dbReference>